<evidence type="ECO:0000313" key="3">
    <source>
        <dbReference type="EMBL" id="XAG22409.1"/>
    </source>
</evidence>
<accession>A0AAU6SR66</accession>
<dbReference type="Gene3D" id="3.90.1580.10">
    <property type="entry name" value="paralog of FGE (formylglycine-generating enzyme)"/>
    <property type="match status" value="1"/>
</dbReference>
<dbReference type="InterPro" id="IPR016187">
    <property type="entry name" value="CTDL_fold"/>
</dbReference>
<feature type="domain" description="Sulfatase-modifying factor enzyme-like" evidence="2">
    <location>
        <begin position="156"/>
        <end position="265"/>
    </location>
</feature>
<dbReference type="InterPro" id="IPR042095">
    <property type="entry name" value="SUMF_sf"/>
</dbReference>
<sequence>MADILTELQDLKKATQQQTAASQEIAAYHNDAVKKVEHASNTAIARAESKFNQSVTELTAHAIEGHKKAIEDASGGRNTILVDDQGNPNIMVRIPRFNYQDINAAILAKHGIDLNLGEGTPTMFLTNGNPRGEVLIAKYLASSGKNGGCSVIGGVQPRTSVNYDVAKALCENKGANWHMMSIHEWAAIALWSLANDTVPRGNTNFGRAHENRLETARRADNGTPGDASGTGRTDTGKGPVTWAHDHSAWGVQDLVGNVWEWLDQMMLKNGQIITTLDNNPSIAEVNWHKHGAYFDSPSDSIAGTGNVGAPILSNSITKRNGPLDDSSHDYPHMNASNWAGITQFATYQKIELLRRLLIESEVSNSVTGGIWVRNYGDRMPLRGGHWGDGSSAGLGALYLHIARSRSLGYIGFRPAFFV</sequence>
<gene>
    <name evidence="3" type="ORF">MRN70_06305</name>
</gene>
<organism evidence="3">
    <name type="scientific">bacterium 19PA01SH03</name>
    <dbReference type="NCBI Taxonomy" id="2920705"/>
    <lineage>
        <taxon>Bacteria</taxon>
    </lineage>
</organism>
<dbReference type="Pfam" id="PF03781">
    <property type="entry name" value="FGE-sulfatase"/>
    <property type="match status" value="1"/>
</dbReference>
<dbReference type="InterPro" id="IPR005532">
    <property type="entry name" value="SUMF_dom"/>
</dbReference>
<reference evidence="3" key="1">
    <citation type="submission" date="2022-03" db="EMBL/GenBank/DDBJ databases">
        <title>Sea Food Isolates.</title>
        <authorList>
            <person name="Li c."/>
        </authorList>
    </citation>
    <scope>NUCLEOTIDE SEQUENCE</scope>
    <source>
        <strain evidence="3">19PA01SH03</strain>
    </source>
</reference>
<feature type="region of interest" description="Disordered" evidence="1">
    <location>
        <begin position="202"/>
        <end position="241"/>
    </location>
</feature>
<dbReference type="AlphaFoldDB" id="A0AAU6SR66"/>
<name>A0AAU6SR66_UNCXX</name>
<feature type="compositionally biased region" description="Basic and acidic residues" evidence="1">
    <location>
        <begin position="207"/>
        <end position="220"/>
    </location>
</feature>
<protein>
    <submittedName>
        <fullName evidence="3">Formylglycine-generating enzyme family protein</fullName>
    </submittedName>
</protein>
<evidence type="ECO:0000256" key="1">
    <source>
        <dbReference type="SAM" id="MobiDB-lite"/>
    </source>
</evidence>
<evidence type="ECO:0000259" key="2">
    <source>
        <dbReference type="Pfam" id="PF03781"/>
    </source>
</evidence>
<dbReference type="SUPFAM" id="SSF56436">
    <property type="entry name" value="C-type lectin-like"/>
    <property type="match status" value="1"/>
</dbReference>
<dbReference type="EMBL" id="CP095338">
    <property type="protein sequence ID" value="XAG22409.1"/>
    <property type="molecule type" value="Genomic_DNA"/>
</dbReference>
<proteinExistence type="predicted"/>